<evidence type="ECO:0000256" key="4">
    <source>
        <dbReference type="SAM" id="MobiDB-lite"/>
    </source>
</evidence>
<name>A0A8C9RI33_SCLFO</name>
<feature type="coiled-coil region" evidence="3">
    <location>
        <begin position="209"/>
        <end position="236"/>
    </location>
</feature>
<evidence type="ECO:0000259" key="5">
    <source>
        <dbReference type="PROSITE" id="PS50003"/>
    </source>
</evidence>
<dbReference type="GO" id="GO:0051693">
    <property type="term" value="P:actin filament capping"/>
    <property type="evidence" value="ECO:0007669"/>
    <property type="project" value="UniProtKB-KW"/>
</dbReference>
<evidence type="ECO:0000256" key="2">
    <source>
        <dbReference type="ARBA" id="ARBA00022467"/>
    </source>
</evidence>
<dbReference type="OrthoDB" id="430364at2759"/>
<dbReference type="InterPro" id="IPR018159">
    <property type="entry name" value="Spectrin/alpha-actinin"/>
</dbReference>
<feature type="domain" description="PH" evidence="5">
    <location>
        <begin position="1178"/>
        <end position="1286"/>
    </location>
</feature>
<dbReference type="SMART" id="SM00150">
    <property type="entry name" value="SPEC"/>
    <property type="match status" value="2"/>
</dbReference>
<dbReference type="Gene3D" id="1.20.58.60">
    <property type="match status" value="1"/>
</dbReference>
<dbReference type="InterPro" id="IPR001605">
    <property type="entry name" value="PH_dom-spectrin-type"/>
</dbReference>
<keyword evidence="3" id="KW-0175">Coiled coil</keyword>
<dbReference type="CDD" id="cd10571">
    <property type="entry name" value="PH_beta_spectrin"/>
    <property type="match status" value="1"/>
</dbReference>
<evidence type="ECO:0000313" key="6">
    <source>
        <dbReference type="Ensembl" id="ENSSFOP00015012408.2"/>
    </source>
</evidence>
<feature type="region of interest" description="Disordered" evidence="4">
    <location>
        <begin position="527"/>
        <end position="635"/>
    </location>
</feature>
<evidence type="ECO:0000256" key="3">
    <source>
        <dbReference type="SAM" id="Coils"/>
    </source>
</evidence>
<dbReference type="InterPro" id="IPR001849">
    <property type="entry name" value="PH_domain"/>
</dbReference>
<keyword evidence="7" id="KW-1185">Reference proteome</keyword>
<keyword evidence="2" id="KW-0117">Actin capping</keyword>
<dbReference type="PROSITE" id="PS50003">
    <property type="entry name" value="PH_DOMAIN"/>
    <property type="match status" value="1"/>
</dbReference>
<feature type="compositionally biased region" description="Low complexity" evidence="4">
    <location>
        <begin position="529"/>
        <end position="564"/>
    </location>
</feature>
<evidence type="ECO:0000256" key="1">
    <source>
        <dbReference type="ARBA" id="ARBA00006826"/>
    </source>
</evidence>
<reference evidence="6" key="2">
    <citation type="submission" date="2025-08" db="UniProtKB">
        <authorList>
            <consortium name="Ensembl"/>
        </authorList>
    </citation>
    <scope>IDENTIFICATION</scope>
</reference>
<organism evidence="6 7">
    <name type="scientific">Scleropages formosus</name>
    <name type="common">Asian bonytongue</name>
    <name type="synonym">Osteoglossum formosum</name>
    <dbReference type="NCBI Taxonomy" id="113540"/>
    <lineage>
        <taxon>Eukaryota</taxon>
        <taxon>Metazoa</taxon>
        <taxon>Chordata</taxon>
        <taxon>Craniata</taxon>
        <taxon>Vertebrata</taxon>
        <taxon>Euteleostomi</taxon>
        <taxon>Actinopterygii</taxon>
        <taxon>Neopterygii</taxon>
        <taxon>Teleostei</taxon>
        <taxon>Osteoglossocephala</taxon>
        <taxon>Osteoglossomorpha</taxon>
        <taxon>Osteoglossiformes</taxon>
        <taxon>Osteoglossidae</taxon>
        <taxon>Scleropages</taxon>
    </lineage>
</organism>
<dbReference type="Ensembl" id="ENSSFOT00015012564.2">
    <property type="protein sequence ID" value="ENSSFOP00015012408.2"/>
    <property type="gene ID" value="ENSSFOG00015007956.2"/>
</dbReference>
<dbReference type="PANTHER" id="PTHR11915">
    <property type="entry name" value="SPECTRIN/FILAMIN RELATED CYTOSKELETAL PROTEIN"/>
    <property type="match status" value="1"/>
</dbReference>
<dbReference type="GO" id="GO:0005543">
    <property type="term" value="F:phospholipid binding"/>
    <property type="evidence" value="ECO:0007669"/>
    <property type="project" value="InterPro"/>
</dbReference>
<dbReference type="Proteomes" id="UP000694397">
    <property type="component" value="Chromosome 4"/>
</dbReference>
<sequence>MSTAEQESSLLEKEVASRGLELHALRREVEKLHRHRHVRVRQLPARMEEVEEKYRCVRSALTQQSAELQDTRMLTEFLERVELEESQALCGSHEDSLEQPLRSTLATGSSLTGLPGVSAAMPLMESIGDPVEELREAVEMLNDTAREHSLSQDQGIQELHTRYSSLSVRINQQLSRCAALNVDILEAETDMAVKCEPHRCGLEGLWQQQDDLQVEYEILRDEVEETERTAARLQALCPERVRGLRSEAQATLQVWEELGGAVAENCARLQQFAQLRDFFGSYLALISWTEDTRACIFSDSAAHHGSEGQDEAANELDVKIEKKFQEFDDLAAAGQKLIDEEHHLTEMIRERTEELQSMLGWILVRWRAQKQQRHNGRGKSESKGDVIYSEAIVCSSSPQRASQMAAEKTTCGSGINGQLEGSVQQQLGDGYEVMGSIRPSDANSSPPGGALHGFLAVEESKSPFIVLKEPGTPLRGGTVNLILSLGKTGESVEEAEVPEPIHRVSTYLHVKENKGTSPVYENISLPHLTSKAKGPTSSSSSSRSSSSASPLKASSSSLIGSLKSKSMKRKRKEDVRRHTIQRITGPELRESTPASAGERHVHSTNTWPLKERKRKDARETAVSSGAEGHEYESNPVARGIGDEHIGGLMFSQPMLETNRSSSTAEHSKNHCRYLSLGSVLSFNLPKDLSLIPSIPDVITIGPLESKGLDHLKNEVDLRDLNGHYSHTERPAAMSTFKQSLLPSKCGGEKSKLGPTGKVSVSADCHPDTIAVSHQNAPLKDSGSADRSQTTVRSSLSDLESRPLSGTGDLREEGGWEVDGTSASLDADRQRDSDSLFPNAAREEEDLKTGTSGVKCTAVAAHHMCPSIHAKVQELNGHRSNKDCAISPDVASGVTTQLKNPASISTLNYGAIKFCTEAAHRVSTDIILPRGTVGRAVSLELDCCNEDPTGLKLGAVMTAADAVHPDHQQFEEEEEELEDIWNQTKGYRQSICSDIMYQTHQTELAISPPGEPRQPSPQGQAVLYRKLVTASAPNLLVAEFTLPPSVQTLLGYSKGHSHETGKSSSRGDRKSWAAFPQREPLSGQIELVNETASDPVKLPDTEERQKYIYQYREDEEEGEEELKDTGCAKDQSMSLLSLHMGLERTSCRPIGPDSGREEQGHTSTIGGRCISKNGRSPEFQSMEGSLERKHILQLGGKRAPCRSWTTCHAVLFRQTLCFYQDRKDTLKSCASGLPLNLTGAECSPVPEYSKRANCFSLRLRDGSEYLLSASSRFLMKKWMLKIQANSGLIEANPPEATCPPSRQDLTLDTGPTFHCHCVTKCHCPSMRGSLSSPAGRSRVGSARANEIVVLTRDGSRIPEWHRENLEEELSPGRLAHGDQHDYYGSLQQTMKQRLSQRLLETSAQPPQSSFHDGGDCLISKRRSHSFTSATYQKITPVAFPPGGREGGSRYSVTLFIGDQLSEATPLIKKRDCPHPAGWQREPFLDTPPEMSYSSLPRPRNKSVFKKFFGKRE</sequence>
<reference evidence="6 7" key="1">
    <citation type="submission" date="2019-04" db="EMBL/GenBank/DDBJ databases">
        <authorList>
            <consortium name="Wellcome Sanger Institute Data Sharing"/>
        </authorList>
    </citation>
    <scope>NUCLEOTIDE SEQUENCE [LARGE SCALE GENOMIC DNA]</scope>
</reference>
<reference evidence="6" key="3">
    <citation type="submission" date="2025-09" db="UniProtKB">
        <authorList>
            <consortium name="Ensembl"/>
        </authorList>
    </citation>
    <scope>IDENTIFICATION</scope>
</reference>
<protein>
    <submittedName>
        <fullName evidence="6">Uncharacterized LOC108927094</fullName>
    </submittedName>
</protein>
<feature type="region of interest" description="Disordered" evidence="4">
    <location>
        <begin position="773"/>
        <end position="847"/>
    </location>
</feature>
<dbReference type="GeneTree" id="ENSGT00530000069620"/>
<dbReference type="SUPFAM" id="SSF46966">
    <property type="entry name" value="Spectrin repeat"/>
    <property type="match status" value="1"/>
</dbReference>
<dbReference type="FunFam" id="2.30.29.30:FF:000024">
    <property type="entry name" value="Spectrin beta chain"/>
    <property type="match status" value="1"/>
</dbReference>
<accession>A0A8C9RI33</accession>
<dbReference type="Gene3D" id="2.30.29.30">
    <property type="entry name" value="Pleckstrin-homology domain (PH domain)/Phosphotyrosine-binding domain (PTB)"/>
    <property type="match status" value="1"/>
</dbReference>
<dbReference type="Pfam" id="PF00169">
    <property type="entry name" value="PH"/>
    <property type="match status" value="1"/>
</dbReference>
<dbReference type="InterPro" id="IPR011993">
    <property type="entry name" value="PH-like_dom_sf"/>
</dbReference>
<dbReference type="PRINTS" id="PR00683">
    <property type="entry name" value="SPECTRINPH"/>
</dbReference>
<gene>
    <name evidence="6" type="primary">LOC108927094</name>
</gene>
<comment type="similarity">
    <text evidence="1">Belongs to the spectrin family.</text>
</comment>
<dbReference type="SUPFAM" id="SSF50729">
    <property type="entry name" value="PH domain-like"/>
    <property type="match status" value="1"/>
</dbReference>
<dbReference type="CDD" id="cd00176">
    <property type="entry name" value="SPEC"/>
    <property type="match status" value="1"/>
</dbReference>
<proteinExistence type="inferred from homology"/>
<feature type="compositionally biased region" description="Polar residues" evidence="4">
    <location>
        <begin position="784"/>
        <end position="797"/>
    </location>
</feature>
<feature type="region of interest" description="Disordered" evidence="4">
    <location>
        <begin position="1147"/>
        <end position="1173"/>
    </location>
</feature>
<evidence type="ECO:0000313" key="7">
    <source>
        <dbReference type="Proteomes" id="UP000694397"/>
    </source>
</evidence>
<dbReference type="SMART" id="SM00233">
    <property type="entry name" value="PH"/>
    <property type="match status" value="1"/>
</dbReference>